<dbReference type="Pfam" id="PF02452">
    <property type="entry name" value="PemK_toxin"/>
    <property type="match status" value="1"/>
</dbReference>
<dbReference type="GO" id="GO:0006402">
    <property type="term" value="P:mRNA catabolic process"/>
    <property type="evidence" value="ECO:0007669"/>
    <property type="project" value="TreeGrafter"/>
</dbReference>
<dbReference type="SUPFAM" id="SSF50118">
    <property type="entry name" value="Cell growth inhibitor/plasmid maintenance toxic component"/>
    <property type="match status" value="1"/>
</dbReference>
<protein>
    <recommendedName>
        <fullName evidence="2">Type II toxin-antitoxin system PemK/MazF family toxin</fullName>
    </recommendedName>
</protein>
<dbReference type="Gene3D" id="2.30.30.110">
    <property type="match status" value="1"/>
</dbReference>
<evidence type="ECO:0008006" key="2">
    <source>
        <dbReference type="Google" id="ProtNLM"/>
    </source>
</evidence>
<dbReference type="PANTHER" id="PTHR33988:SF2">
    <property type="entry name" value="ENDORIBONUCLEASE MAZF"/>
    <property type="match status" value="1"/>
</dbReference>
<dbReference type="GO" id="GO:0003677">
    <property type="term" value="F:DNA binding"/>
    <property type="evidence" value="ECO:0007669"/>
    <property type="project" value="InterPro"/>
</dbReference>
<name>X0XRG9_9ZZZZ</name>
<dbReference type="InterPro" id="IPR003477">
    <property type="entry name" value="PemK-like"/>
</dbReference>
<reference evidence="1" key="1">
    <citation type="journal article" date="2014" name="Front. Microbiol.">
        <title>High frequency of phylogenetically diverse reductive dehalogenase-homologous genes in deep subseafloor sedimentary metagenomes.</title>
        <authorList>
            <person name="Kawai M."/>
            <person name="Futagami T."/>
            <person name="Toyoda A."/>
            <person name="Takaki Y."/>
            <person name="Nishi S."/>
            <person name="Hori S."/>
            <person name="Arai W."/>
            <person name="Tsubouchi T."/>
            <person name="Morono Y."/>
            <person name="Uchiyama I."/>
            <person name="Ito T."/>
            <person name="Fujiyama A."/>
            <person name="Inagaki F."/>
            <person name="Takami H."/>
        </authorList>
    </citation>
    <scope>NUCLEOTIDE SEQUENCE</scope>
    <source>
        <strain evidence="1">Expedition CK06-06</strain>
    </source>
</reference>
<gene>
    <name evidence="1" type="ORF">S01H1_84934</name>
</gene>
<dbReference type="GO" id="GO:0004521">
    <property type="term" value="F:RNA endonuclease activity"/>
    <property type="evidence" value="ECO:0007669"/>
    <property type="project" value="TreeGrafter"/>
</dbReference>
<dbReference type="PANTHER" id="PTHR33988">
    <property type="entry name" value="ENDORIBONUCLEASE MAZF-RELATED"/>
    <property type="match status" value="1"/>
</dbReference>
<evidence type="ECO:0000313" key="1">
    <source>
        <dbReference type="EMBL" id="GAG45784.1"/>
    </source>
</evidence>
<dbReference type="InterPro" id="IPR011067">
    <property type="entry name" value="Plasmid_toxin/cell-grow_inhib"/>
</dbReference>
<sequence length="106" mass="11676">SGSRPGYRHPVVVIQNDVFNRSRIQTVVVCAVTSNLRRGAAPGNVRLAKGEAKLQKRSVVNVSQIMTLDKADLVEKIGTLPRRRLEAVLGGVYLVLEPMEVEQARQ</sequence>
<organism evidence="1">
    <name type="scientific">marine sediment metagenome</name>
    <dbReference type="NCBI Taxonomy" id="412755"/>
    <lineage>
        <taxon>unclassified sequences</taxon>
        <taxon>metagenomes</taxon>
        <taxon>ecological metagenomes</taxon>
    </lineage>
</organism>
<dbReference type="EMBL" id="BARS01058135">
    <property type="protein sequence ID" value="GAG45784.1"/>
    <property type="molecule type" value="Genomic_DNA"/>
</dbReference>
<feature type="non-terminal residue" evidence="1">
    <location>
        <position position="1"/>
    </location>
</feature>
<comment type="caution">
    <text evidence="1">The sequence shown here is derived from an EMBL/GenBank/DDBJ whole genome shotgun (WGS) entry which is preliminary data.</text>
</comment>
<accession>X0XRG9</accession>
<dbReference type="GO" id="GO:0016075">
    <property type="term" value="P:rRNA catabolic process"/>
    <property type="evidence" value="ECO:0007669"/>
    <property type="project" value="TreeGrafter"/>
</dbReference>
<proteinExistence type="predicted"/>
<dbReference type="AlphaFoldDB" id="X0XRG9"/>